<keyword evidence="8" id="KW-1185">Reference proteome</keyword>
<dbReference type="InterPro" id="IPR023302">
    <property type="entry name" value="Pept_S9A_N"/>
</dbReference>
<reference evidence="7 8" key="1">
    <citation type="submission" date="2024-04" db="EMBL/GenBank/DDBJ databases">
        <title>Novel species of the genus Ideonella isolated from streams.</title>
        <authorList>
            <person name="Lu H."/>
        </authorList>
    </citation>
    <scope>NUCLEOTIDE SEQUENCE [LARGE SCALE GENOMIC DNA]</scope>
    <source>
        <strain evidence="7 8">LYT19W</strain>
    </source>
</reference>
<evidence type="ECO:0000256" key="1">
    <source>
        <dbReference type="ARBA" id="ARBA00022670"/>
    </source>
</evidence>
<dbReference type="InterPro" id="IPR051167">
    <property type="entry name" value="Prolyl_oligopep/macrocyclase"/>
</dbReference>
<accession>A0ABU9CC20</accession>
<dbReference type="Pfam" id="PF00326">
    <property type="entry name" value="Peptidase_S9"/>
    <property type="match status" value="1"/>
</dbReference>
<dbReference type="Pfam" id="PF02897">
    <property type="entry name" value="Peptidase_S9_N"/>
    <property type="match status" value="1"/>
</dbReference>
<dbReference type="Proteomes" id="UP001379945">
    <property type="component" value="Unassembled WGS sequence"/>
</dbReference>
<dbReference type="PRINTS" id="PR00862">
    <property type="entry name" value="PROLIGOPTASE"/>
</dbReference>
<keyword evidence="4" id="KW-0732">Signal</keyword>
<dbReference type="InterPro" id="IPR001375">
    <property type="entry name" value="Peptidase_S9_cat"/>
</dbReference>
<feature type="signal peptide" evidence="4">
    <location>
        <begin position="1"/>
        <end position="26"/>
    </location>
</feature>
<dbReference type="InterPro" id="IPR002470">
    <property type="entry name" value="Peptidase_S9A"/>
</dbReference>
<evidence type="ECO:0000259" key="5">
    <source>
        <dbReference type="Pfam" id="PF00326"/>
    </source>
</evidence>
<dbReference type="InterPro" id="IPR029058">
    <property type="entry name" value="AB_hydrolase_fold"/>
</dbReference>
<dbReference type="InterPro" id="IPR006311">
    <property type="entry name" value="TAT_signal"/>
</dbReference>
<organism evidence="7 8">
    <name type="scientific">Ideonella margarita</name>
    <dbReference type="NCBI Taxonomy" id="2984191"/>
    <lineage>
        <taxon>Bacteria</taxon>
        <taxon>Pseudomonadati</taxon>
        <taxon>Pseudomonadota</taxon>
        <taxon>Betaproteobacteria</taxon>
        <taxon>Burkholderiales</taxon>
        <taxon>Sphaerotilaceae</taxon>
        <taxon>Ideonella</taxon>
    </lineage>
</organism>
<dbReference type="Gene3D" id="3.40.50.1820">
    <property type="entry name" value="alpha/beta hydrolase"/>
    <property type="match status" value="1"/>
</dbReference>
<dbReference type="EMBL" id="JBBUTI010000012">
    <property type="protein sequence ID" value="MEK8047992.1"/>
    <property type="molecule type" value="Genomic_DNA"/>
</dbReference>
<keyword evidence="1" id="KW-0645">Protease</keyword>
<evidence type="ECO:0000313" key="7">
    <source>
        <dbReference type="EMBL" id="MEK8047992.1"/>
    </source>
</evidence>
<feature type="domain" description="Peptidase S9 prolyl oligopeptidase catalytic" evidence="5">
    <location>
        <begin position="513"/>
        <end position="715"/>
    </location>
</feature>
<feature type="domain" description="Peptidase S9A N-terminal" evidence="6">
    <location>
        <begin position="39"/>
        <end position="445"/>
    </location>
</feature>
<dbReference type="PROSITE" id="PS51318">
    <property type="entry name" value="TAT"/>
    <property type="match status" value="1"/>
</dbReference>
<sequence length="720" mass="79449">MIRNPQRRRVLRAGFAALSGASLLPAAMSQTTPAAAPATDDPYLWLEDVAGDKPLAWVRERNAASRPVLEARPEFQRNRTRFKEILDSRERIPYVSRQGDFLYNFWRDQQHPRGLWRRTTLAEYRKAQPTWDVLLDLDALAKAEGENWVWQRANLRGGTSTRCLVSLSRGGADASVIREFDLGTRQFVAGGFALPEAKSDLDWLDDDTLLVATDTGPGSMTDSGYARTIRLWKRGTPLSASTLIHEVRQTDMVATAVVDHTPGHKRVVLGRMIDFYTSEEGLWENGKLTPLDKPIDARVNFWAERMLISLRSDWTVAGKTWPRGSLLVTNAAAYLRGERNFEAVFTPTATRSLTGYTTTRTHVLLNVLDNVAGRAEALSPNAAGQWVKRDIPAPFPGTLSIASWHDPLVANDALAETFTVSYTDFVTPDSLYLGNTGGATLEKLKSRPAFFDASGLVVEQQFAKSKDGTRVPYFVVRPKGAPLDGTNPTILYGYGGFEVSMNPWYSAGYGAGWFANNGVLVVANIRGGGEYGPGWHQAAIKANKQRSYDDFIAVAEDLIARKISSPKHLGIMGGSNGGLLMGAITTQRPDLFNAVVCQVPLLDMKRYHLLLAGASWMAEYGNPDVPAEWAYISKYSPYQNVKPGVKYPKIFFVTSTRDDRVHPGHARKMAAKMIAQGHEVLYYENIEGGHGAAADNSQAADRQALEFAFFAQQLGLKVKG</sequence>
<gene>
    <name evidence="7" type="ORF">AACH00_16655</name>
</gene>
<dbReference type="SUPFAM" id="SSF53474">
    <property type="entry name" value="alpha/beta-Hydrolases"/>
    <property type="match status" value="1"/>
</dbReference>
<proteinExistence type="predicted"/>
<feature type="chain" id="PRO_5047063893" evidence="4">
    <location>
        <begin position="27"/>
        <end position="720"/>
    </location>
</feature>
<keyword evidence="2" id="KW-0378">Hydrolase</keyword>
<comment type="caution">
    <text evidence="7">The sequence shown here is derived from an EMBL/GenBank/DDBJ whole genome shotgun (WGS) entry which is preliminary data.</text>
</comment>
<dbReference type="RefSeq" id="WP_341400305.1">
    <property type="nucleotide sequence ID" value="NZ_JBBUTI010000012.1"/>
</dbReference>
<dbReference type="SUPFAM" id="SSF50993">
    <property type="entry name" value="Peptidase/esterase 'gauge' domain"/>
    <property type="match status" value="1"/>
</dbReference>
<name>A0ABU9CC20_9BURK</name>
<protein>
    <submittedName>
        <fullName evidence="7">Prolyl oligopeptidase family serine peptidase</fullName>
    </submittedName>
</protein>
<evidence type="ECO:0000256" key="2">
    <source>
        <dbReference type="ARBA" id="ARBA00022801"/>
    </source>
</evidence>
<dbReference type="PANTHER" id="PTHR42881:SF13">
    <property type="entry name" value="PROLYL ENDOPEPTIDASE"/>
    <property type="match status" value="1"/>
</dbReference>
<keyword evidence="3" id="KW-0720">Serine protease</keyword>
<dbReference type="Gene3D" id="2.130.10.120">
    <property type="entry name" value="Prolyl oligopeptidase, N-terminal domain"/>
    <property type="match status" value="1"/>
</dbReference>
<evidence type="ECO:0000256" key="4">
    <source>
        <dbReference type="SAM" id="SignalP"/>
    </source>
</evidence>
<evidence type="ECO:0000256" key="3">
    <source>
        <dbReference type="ARBA" id="ARBA00022825"/>
    </source>
</evidence>
<dbReference type="PANTHER" id="PTHR42881">
    <property type="entry name" value="PROLYL ENDOPEPTIDASE"/>
    <property type="match status" value="1"/>
</dbReference>
<evidence type="ECO:0000259" key="6">
    <source>
        <dbReference type="Pfam" id="PF02897"/>
    </source>
</evidence>
<evidence type="ECO:0000313" key="8">
    <source>
        <dbReference type="Proteomes" id="UP001379945"/>
    </source>
</evidence>